<dbReference type="InterPro" id="IPR041025">
    <property type="entry name" value="HNH_repeat"/>
</dbReference>
<evidence type="ECO:0000313" key="4">
    <source>
        <dbReference type="Proteomes" id="UP001341297"/>
    </source>
</evidence>
<accession>A0A0T6BIG0</accession>
<dbReference type="EMBL" id="JARRTL010000027">
    <property type="protein sequence ID" value="MEC0487196.1"/>
    <property type="molecule type" value="Genomic_DNA"/>
</dbReference>
<evidence type="ECO:0000313" key="1">
    <source>
        <dbReference type="EMBL" id="KRT87142.1"/>
    </source>
</evidence>
<comment type="caution">
    <text evidence="1">The sequence shown here is derived from an EMBL/GenBank/DDBJ whole genome shotgun (WGS) entry which is preliminary data.</text>
</comment>
<reference evidence="2 4" key="3">
    <citation type="submission" date="2023-03" db="EMBL/GenBank/DDBJ databases">
        <title>Agriculturally important microbes genome sequencing.</title>
        <authorList>
            <person name="Dunlap C."/>
        </authorList>
    </citation>
    <scope>NUCLEOTIDE SEQUENCE [LARGE SCALE GENOMIC DNA]</scope>
    <source>
        <strain evidence="2 4">CBP-3203</strain>
    </source>
</reference>
<dbReference type="OrthoDB" id="2982131at2"/>
<name>A0A0T6BIG0_9BACI</name>
<sequence length="144" mass="16432">MARKYTKEELIEILQQRANELGRSPQKSEVKQAGIIARRFGSFKKGLEAAGLSPHKNGYTKEKLIEIVQQKAKELGRPPRMHEFKQANSVIHRFGSYKEGLKAAGLIPNSYTKEQLIEILKKRAEELGRTPRSREINRKNASFS</sequence>
<organism evidence="1 3">
    <name type="scientific">Bacillus glycinifermentans</name>
    <dbReference type="NCBI Taxonomy" id="1664069"/>
    <lineage>
        <taxon>Bacteria</taxon>
        <taxon>Bacillati</taxon>
        <taxon>Bacillota</taxon>
        <taxon>Bacilli</taxon>
        <taxon>Bacillales</taxon>
        <taxon>Bacillaceae</taxon>
        <taxon>Bacillus</taxon>
    </lineage>
</organism>
<gene>
    <name evidence="1" type="ORF">AB447_209255</name>
    <name evidence="2" type="ORF">P8828_20800</name>
</gene>
<evidence type="ECO:0000313" key="2">
    <source>
        <dbReference type="EMBL" id="MEC0487196.1"/>
    </source>
</evidence>
<evidence type="ECO:0000313" key="3">
    <source>
        <dbReference type="Proteomes" id="UP000036168"/>
    </source>
</evidence>
<dbReference type="Proteomes" id="UP001341297">
    <property type="component" value="Unassembled WGS sequence"/>
</dbReference>
<reference evidence="1" key="2">
    <citation type="submission" date="2015-10" db="EMBL/GenBank/DDBJ databases">
        <authorList>
            <person name="Gilbert D.G."/>
        </authorList>
    </citation>
    <scope>NUCLEOTIDE SEQUENCE</scope>
    <source>
        <strain evidence="1">GO-13</strain>
    </source>
</reference>
<dbReference type="RefSeq" id="WP_048355916.1">
    <property type="nucleotide sequence ID" value="NZ_JARRTL010000027.1"/>
</dbReference>
<dbReference type="AlphaFoldDB" id="A0A0T6BIG0"/>
<dbReference type="EMBL" id="LECW02000082">
    <property type="protein sequence ID" value="KRT87142.1"/>
    <property type="molecule type" value="Genomic_DNA"/>
</dbReference>
<reference evidence="1 3" key="1">
    <citation type="journal article" date="2015" name="Int. J. Syst. Evol. Microbiol.">
        <title>Bacillus glycinifermentans sp. nov., isolated from fermented soybean paste.</title>
        <authorList>
            <person name="Kim S.J."/>
            <person name="Dunlap C.A."/>
            <person name="Kwon S.W."/>
            <person name="Rooney A.P."/>
        </authorList>
    </citation>
    <scope>NUCLEOTIDE SEQUENCE [LARGE SCALE GENOMIC DNA]</scope>
    <source>
        <strain evidence="1 3">GO-13</strain>
    </source>
</reference>
<protein>
    <submittedName>
        <fullName evidence="1">Uncharacterized protein</fullName>
    </submittedName>
</protein>
<dbReference type="Pfam" id="PF18780">
    <property type="entry name" value="HNH_repeat"/>
    <property type="match status" value="3"/>
</dbReference>
<dbReference type="Proteomes" id="UP000036168">
    <property type="component" value="Unassembled WGS sequence"/>
</dbReference>
<proteinExistence type="predicted"/>
<keyword evidence="4" id="KW-1185">Reference proteome</keyword>